<dbReference type="EMBL" id="NEVH01013202">
    <property type="protein sequence ID" value="PNF29915.1"/>
    <property type="molecule type" value="Genomic_DNA"/>
</dbReference>
<accession>A0A2J7QMV3</accession>
<organism evidence="3 4">
    <name type="scientific">Cryptotermes secundus</name>
    <dbReference type="NCBI Taxonomy" id="105785"/>
    <lineage>
        <taxon>Eukaryota</taxon>
        <taxon>Metazoa</taxon>
        <taxon>Ecdysozoa</taxon>
        <taxon>Arthropoda</taxon>
        <taxon>Hexapoda</taxon>
        <taxon>Insecta</taxon>
        <taxon>Pterygota</taxon>
        <taxon>Neoptera</taxon>
        <taxon>Polyneoptera</taxon>
        <taxon>Dictyoptera</taxon>
        <taxon>Blattodea</taxon>
        <taxon>Blattoidea</taxon>
        <taxon>Termitoidae</taxon>
        <taxon>Kalotermitidae</taxon>
        <taxon>Cryptotermitinae</taxon>
        <taxon>Cryptotermes</taxon>
    </lineage>
</organism>
<sequence length="285" mass="32720">MTSQLSDEEFRRLQTQLIELRTANYGLEEQCTKYRSDNQALSSKLGALEREYQKAQKSIDKSKKAKDIDLLLNENENLQAKLEAQEDDFRLQNETLLRELSSLTETNDKLQHELAVLRTLNDAANATGNSAELEREGHHLQVEKTGLTSILVREHRKAEIKLEELREIIQSFSIAGCQQKEAGAEQGNSVPSSEGDFVQVDETDVAYQKQGTKQTDLLKEAEQTLQYLEAYQKNIGGLLTHFEAEKEEKKQVQSEVKQLQNKLHRKQESLSQLQEEREKLYIESR</sequence>
<dbReference type="GO" id="GO:0099158">
    <property type="term" value="P:regulation of recycling endosome localization within postsynapse"/>
    <property type="evidence" value="ECO:0007669"/>
    <property type="project" value="TreeGrafter"/>
</dbReference>
<evidence type="ECO:0008006" key="5">
    <source>
        <dbReference type="Google" id="ProtNLM"/>
    </source>
</evidence>
<name>A0A2J7QMV3_9NEOP</name>
<dbReference type="EMBL" id="NEVH01013202">
    <property type="protein sequence ID" value="PNF29917.1"/>
    <property type="molecule type" value="Genomic_DNA"/>
</dbReference>
<dbReference type="AlphaFoldDB" id="A0A2J7QMV3"/>
<dbReference type="GO" id="GO:0098998">
    <property type="term" value="C:extrinsic component of postsynaptic early endosome membrane"/>
    <property type="evidence" value="ECO:0007669"/>
    <property type="project" value="TreeGrafter"/>
</dbReference>
<keyword evidence="1" id="KW-0175">Coiled coil</keyword>
<dbReference type="GO" id="GO:0098978">
    <property type="term" value="C:glutamatergic synapse"/>
    <property type="evidence" value="ECO:0007669"/>
    <property type="project" value="TreeGrafter"/>
</dbReference>
<protein>
    <recommendedName>
        <fullName evidence="5">GRIP1-associated protein 1</fullName>
    </recommendedName>
</protein>
<keyword evidence="4" id="KW-1185">Reference proteome</keyword>
<dbReference type="Proteomes" id="UP000235965">
    <property type="component" value="Unassembled WGS sequence"/>
</dbReference>
<dbReference type="GO" id="GO:0098837">
    <property type="term" value="C:postsynaptic recycling endosome"/>
    <property type="evidence" value="ECO:0007669"/>
    <property type="project" value="TreeGrafter"/>
</dbReference>
<gene>
    <name evidence="3" type="ORF">B7P43_G07298</name>
</gene>
<dbReference type="PANTHER" id="PTHR18978">
    <property type="entry name" value="GRIP-1 ASSOCIATED PROTEIN 1"/>
    <property type="match status" value="1"/>
</dbReference>
<dbReference type="EMBL" id="NEVH01013202">
    <property type="protein sequence ID" value="PNF29916.1"/>
    <property type="molecule type" value="Genomic_DNA"/>
</dbReference>
<evidence type="ECO:0000313" key="4">
    <source>
        <dbReference type="Proteomes" id="UP000235965"/>
    </source>
</evidence>
<evidence type="ECO:0000256" key="1">
    <source>
        <dbReference type="SAM" id="Coils"/>
    </source>
</evidence>
<feature type="region of interest" description="Disordered" evidence="2">
    <location>
        <begin position="264"/>
        <end position="285"/>
    </location>
</feature>
<evidence type="ECO:0000256" key="2">
    <source>
        <dbReference type="SAM" id="MobiDB-lite"/>
    </source>
</evidence>
<feature type="coiled-coil region" evidence="1">
    <location>
        <begin position="31"/>
        <end position="127"/>
    </location>
</feature>
<dbReference type="PANTHER" id="PTHR18978:SF1">
    <property type="entry name" value="GRIP1-ASSOCIATED PROTEIN 1"/>
    <property type="match status" value="1"/>
</dbReference>
<feature type="compositionally biased region" description="Basic and acidic residues" evidence="2">
    <location>
        <begin position="274"/>
        <end position="285"/>
    </location>
</feature>
<dbReference type="GO" id="GO:1905244">
    <property type="term" value="P:regulation of modification of synaptic structure"/>
    <property type="evidence" value="ECO:0007669"/>
    <property type="project" value="TreeGrafter"/>
</dbReference>
<dbReference type="OrthoDB" id="8190543at2759"/>
<dbReference type="InParanoid" id="A0A2J7QMV3"/>
<dbReference type="InterPro" id="IPR026204">
    <property type="entry name" value="GRIPAP1"/>
</dbReference>
<feature type="non-terminal residue" evidence="3">
    <location>
        <position position="285"/>
    </location>
</feature>
<dbReference type="GO" id="GO:0099152">
    <property type="term" value="P:regulation of neurotransmitter receptor transport, endosome to postsynaptic membrane"/>
    <property type="evidence" value="ECO:0007669"/>
    <property type="project" value="TreeGrafter"/>
</dbReference>
<reference evidence="3 4" key="1">
    <citation type="submission" date="2017-12" db="EMBL/GenBank/DDBJ databases">
        <title>Hemimetabolous genomes reveal molecular basis of termite eusociality.</title>
        <authorList>
            <person name="Harrison M.C."/>
            <person name="Jongepier E."/>
            <person name="Robertson H.M."/>
            <person name="Arning N."/>
            <person name="Bitard-Feildel T."/>
            <person name="Chao H."/>
            <person name="Childers C.P."/>
            <person name="Dinh H."/>
            <person name="Doddapaneni H."/>
            <person name="Dugan S."/>
            <person name="Gowin J."/>
            <person name="Greiner C."/>
            <person name="Han Y."/>
            <person name="Hu H."/>
            <person name="Hughes D.S.T."/>
            <person name="Huylmans A.-K."/>
            <person name="Kemena C."/>
            <person name="Kremer L.P.M."/>
            <person name="Lee S.L."/>
            <person name="Lopez-Ezquerra A."/>
            <person name="Mallet L."/>
            <person name="Monroy-Kuhn J.M."/>
            <person name="Moser A."/>
            <person name="Murali S.C."/>
            <person name="Muzny D.M."/>
            <person name="Otani S."/>
            <person name="Piulachs M.-D."/>
            <person name="Poelchau M."/>
            <person name="Qu J."/>
            <person name="Schaub F."/>
            <person name="Wada-Katsumata A."/>
            <person name="Worley K.C."/>
            <person name="Xie Q."/>
            <person name="Ylla G."/>
            <person name="Poulsen M."/>
            <person name="Gibbs R.A."/>
            <person name="Schal C."/>
            <person name="Richards S."/>
            <person name="Belles X."/>
            <person name="Korb J."/>
            <person name="Bornberg-Bauer E."/>
        </authorList>
    </citation>
    <scope>NUCLEOTIDE SEQUENCE [LARGE SCALE GENOMIC DNA]</scope>
    <source>
        <tissue evidence="3">Whole body</tissue>
    </source>
</reference>
<dbReference type="STRING" id="105785.A0A2J7QMV3"/>
<dbReference type="EMBL" id="NEVH01013202">
    <property type="protein sequence ID" value="PNF29918.1"/>
    <property type="molecule type" value="Genomic_DNA"/>
</dbReference>
<dbReference type="GO" id="GO:0098887">
    <property type="term" value="P:neurotransmitter receptor transport, endosome to postsynaptic membrane"/>
    <property type="evidence" value="ECO:0007669"/>
    <property type="project" value="TreeGrafter"/>
</dbReference>
<proteinExistence type="predicted"/>
<comment type="caution">
    <text evidence="3">The sequence shown here is derived from an EMBL/GenBank/DDBJ whole genome shotgun (WGS) entry which is preliminary data.</text>
</comment>
<evidence type="ECO:0000313" key="3">
    <source>
        <dbReference type="EMBL" id="PNF29916.1"/>
    </source>
</evidence>